<evidence type="ECO:0000313" key="2">
    <source>
        <dbReference type="Proteomes" id="UP001139450"/>
    </source>
</evidence>
<dbReference type="SUPFAM" id="SSF48452">
    <property type="entry name" value="TPR-like"/>
    <property type="match status" value="1"/>
</dbReference>
<dbReference type="SUPFAM" id="SSF52266">
    <property type="entry name" value="SGNH hydrolase"/>
    <property type="match status" value="1"/>
</dbReference>
<dbReference type="InterPro" id="IPR011990">
    <property type="entry name" value="TPR-like_helical_dom_sf"/>
</dbReference>
<comment type="caution">
    <text evidence="1">The sequence shown here is derived from an EMBL/GenBank/DDBJ whole genome shotgun (WGS) entry which is preliminary data.</text>
</comment>
<dbReference type="InterPro" id="IPR036514">
    <property type="entry name" value="SGNH_hydro_sf"/>
</dbReference>
<proteinExistence type="predicted"/>
<dbReference type="AlphaFoldDB" id="A0A9X1X0J6"/>
<reference evidence="1" key="1">
    <citation type="submission" date="2022-04" db="EMBL/GenBank/DDBJ databases">
        <title>Mucilaginibacter sp. RS28 isolated from freshwater.</title>
        <authorList>
            <person name="Ko S.-R."/>
        </authorList>
    </citation>
    <scope>NUCLEOTIDE SEQUENCE</scope>
    <source>
        <strain evidence="1">RS28</strain>
    </source>
</reference>
<keyword evidence="2" id="KW-1185">Reference proteome</keyword>
<dbReference type="GO" id="GO:0004622">
    <property type="term" value="F:phosphatidylcholine lysophospholipase activity"/>
    <property type="evidence" value="ECO:0007669"/>
    <property type="project" value="TreeGrafter"/>
</dbReference>
<dbReference type="RefSeq" id="WP_245128851.1">
    <property type="nucleotide sequence ID" value="NZ_JALJEJ010000002.1"/>
</dbReference>
<dbReference type="InterPro" id="IPR051532">
    <property type="entry name" value="Ester_Hydrolysis_Enzymes"/>
</dbReference>
<name>A0A9X1X0J6_9SPHI</name>
<accession>A0A9X1X0J6</accession>
<dbReference type="PANTHER" id="PTHR30383:SF5">
    <property type="entry name" value="SGNH HYDROLASE-TYPE ESTERASE DOMAIN-CONTAINING PROTEIN"/>
    <property type="match status" value="1"/>
</dbReference>
<keyword evidence="1" id="KW-0378">Hydrolase</keyword>
<dbReference type="EMBL" id="JALJEJ010000002">
    <property type="protein sequence ID" value="MCJ8209017.1"/>
    <property type="molecule type" value="Genomic_DNA"/>
</dbReference>
<organism evidence="1 2">
    <name type="scientific">Mucilaginibacter straminoryzae</name>
    <dbReference type="NCBI Taxonomy" id="2932774"/>
    <lineage>
        <taxon>Bacteria</taxon>
        <taxon>Pseudomonadati</taxon>
        <taxon>Bacteroidota</taxon>
        <taxon>Sphingobacteriia</taxon>
        <taxon>Sphingobacteriales</taxon>
        <taxon>Sphingobacteriaceae</taxon>
        <taxon>Mucilaginibacter</taxon>
    </lineage>
</organism>
<evidence type="ECO:0000313" key="1">
    <source>
        <dbReference type="EMBL" id="MCJ8209017.1"/>
    </source>
</evidence>
<protein>
    <submittedName>
        <fullName evidence="1">SGNH/GDSL hydrolase family protein</fullName>
    </submittedName>
</protein>
<gene>
    <name evidence="1" type="ORF">MUY27_04805</name>
</gene>
<sequence>MKRVLKKQNIFKLLACLLPLVFILFIELLLRGFGYGHDTSLFVEYPADPSKLVMNRYASDPFFSDTINATKGFYEPFEKQKQTGTLRIFVLGESTAAGYPYFHNGSFHRWLAYRLMHSLPDQKIEVINLALTAVNSYTVLNFARQVVNYQPDAVLVYVGHNEYYGALGVGSTSRIGSSSGLINSLVWLRRFRTVQLVQNLLFSIRSGGKPSNSVNLSENLMKRMVGKQQMPFNGDDYKKGITQFETNMQQLTTLFSEKHIPLLISNLVSNEKDLKPFISTSATDRYSANREFNSATDALKKGDYPEAKKHFLLAKDFDELRFRAPEAMNQIIIQAARKPSVYVVNARDLFEEHSANRILGNETLLEHVHPNLLGYALLSDGFYEALKKIGVFHADTAREMSFKTLLAKMPVTKVDSLAGIYQIMILRSGWPFNQPISKDFNLGQSMEERLAGQLSVNHLPWAMAMDQLFKGSMSTGNKLQALKATEAVLLENPENTTYYMYAARLNFDLGKVKDAEYYFLRCYQIDPSYKNAQNLYLLYLKLDKPSEAMNWLKVVEAKNGMNADYEPMLKLVTRLVQAKKELTAQPQNQNLRMEIAGYYEKMGEPQVANNYR</sequence>
<dbReference type="Gene3D" id="3.40.50.1110">
    <property type="entry name" value="SGNH hydrolase"/>
    <property type="match status" value="1"/>
</dbReference>
<dbReference type="Gene3D" id="1.25.40.10">
    <property type="entry name" value="Tetratricopeptide repeat domain"/>
    <property type="match status" value="1"/>
</dbReference>
<dbReference type="PANTHER" id="PTHR30383">
    <property type="entry name" value="THIOESTERASE 1/PROTEASE 1/LYSOPHOSPHOLIPASE L1"/>
    <property type="match status" value="1"/>
</dbReference>
<dbReference type="Proteomes" id="UP001139450">
    <property type="component" value="Unassembled WGS sequence"/>
</dbReference>